<dbReference type="GeneID" id="111133238"/>
<reference evidence="8" key="1">
    <citation type="submission" date="2025-08" db="UniProtKB">
        <authorList>
            <consortium name="RefSeq"/>
        </authorList>
    </citation>
    <scope>IDENTIFICATION</scope>
    <source>
        <tissue evidence="8">Whole sample</tissue>
    </source>
</reference>
<dbReference type="KEGG" id="cvn:111133238"/>
<evidence type="ECO:0000259" key="6">
    <source>
        <dbReference type="PROSITE" id="PS50089"/>
    </source>
</evidence>
<keyword evidence="3" id="KW-0862">Zinc</keyword>
<evidence type="ECO:0000256" key="3">
    <source>
        <dbReference type="ARBA" id="ARBA00022833"/>
    </source>
</evidence>
<dbReference type="PANTHER" id="PTHR10044">
    <property type="entry name" value="INHIBITOR OF APOPTOSIS"/>
    <property type="match status" value="1"/>
</dbReference>
<evidence type="ECO:0000256" key="2">
    <source>
        <dbReference type="ARBA" id="ARBA00022771"/>
    </source>
</evidence>
<evidence type="ECO:0000256" key="1">
    <source>
        <dbReference type="ARBA" id="ARBA00006672"/>
    </source>
</evidence>
<dbReference type="Pfam" id="PF00653">
    <property type="entry name" value="BIR"/>
    <property type="match status" value="2"/>
</dbReference>
<feature type="domain" description="RING-type" evidence="6">
    <location>
        <begin position="420"/>
        <end position="461"/>
    </location>
</feature>
<comment type="similarity">
    <text evidence="1">Belongs to the IAP family.</text>
</comment>
<dbReference type="Gene3D" id="1.10.1170.10">
    <property type="entry name" value="Inhibitor Of Apoptosis Protein (2mihbC-IAP-1), Chain A"/>
    <property type="match status" value="2"/>
</dbReference>
<dbReference type="OrthoDB" id="6132584at2759"/>
<dbReference type="InterPro" id="IPR001841">
    <property type="entry name" value="Znf_RING"/>
</dbReference>
<dbReference type="Proteomes" id="UP000694844">
    <property type="component" value="Chromosome 5"/>
</dbReference>
<keyword evidence="7" id="KW-1185">Reference proteome</keyword>
<keyword evidence="2 4" id="KW-0479">Metal-binding</keyword>
<evidence type="ECO:0000313" key="8">
    <source>
        <dbReference type="RefSeq" id="XP_022337137.1"/>
    </source>
</evidence>
<name>A0A8B8E914_CRAVI</name>
<dbReference type="PROSITE" id="PS50089">
    <property type="entry name" value="ZF_RING_2"/>
    <property type="match status" value="1"/>
</dbReference>
<sequence>MADGEDPTHKQYDFKSEWKRVGSFSTFPDFQNGSAIKLSASGFYYTGVGSVCRCYSCGTEHDDWSAGQVPSHGQGCEWRTDNHPIHKCRSQCVDQVSENAEASRSLTGAPNRPDTLSQAFQWLRIVSKDTHGTPESQRRDFSPTENGSTISKFYQFLRIREERPHRRHIEHIISNQHSRDIVESNDRKPLVCDQSFSPFRVVETTNEHTDVSKAEEKDCHVILISAHVNYPKTSSDQSVERRSDYDREERVPTTSCEVKSSMEKFSISIRKEDFPRTRSLRLATFRNWPPASTQSAEELARAGFSYTGPGDTVTCSFCHLTRSAWEPSDIPWRIHSQNSPSCRFVLHQTPHSQVSNQYVHLDSFKEVVDFSFDISHTVRAFNVLSSTLDIRDIKATDVLGYFLEDEYDKCQKECCQENSCVCCSRRFGDVSPFLLLLPCRHGVCHHCREKVHGLEDCPSCEELIKATHRVFLS</sequence>
<dbReference type="InterPro" id="IPR013083">
    <property type="entry name" value="Znf_RING/FYVE/PHD"/>
</dbReference>
<evidence type="ECO:0000256" key="4">
    <source>
        <dbReference type="PROSITE-ProRule" id="PRU00175"/>
    </source>
</evidence>
<keyword evidence="2 4" id="KW-0863">Zinc-finger</keyword>
<dbReference type="SMART" id="SM00238">
    <property type="entry name" value="BIR"/>
    <property type="match status" value="2"/>
</dbReference>
<dbReference type="Gene3D" id="3.30.40.10">
    <property type="entry name" value="Zinc/RING finger domain, C3HC4 (zinc finger)"/>
    <property type="match status" value="1"/>
</dbReference>
<dbReference type="GO" id="GO:0008270">
    <property type="term" value="F:zinc ion binding"/>
    <property type="evidence" value="ECO:0007669"/>
    <property type="project" value="UniProtKB-KW"/>
</dbReference>
<feature type="compositionally biased region" description="Basic and acidic residues" evidence="5">
    <location>
        <begin position="238"/>
        <end position="251"/>
    </location>
</feature>
<feature type="region of interest" description="Disordered" evidence="5">
    <location>
        <begin position="233"/>
        <end position="253"/>
    </location>
</feature>
<dbReference type="RefSeq" id="XP_022337137.1">
    <property type="nucleotide sequence ID" value="XM_022481429.1"/>
</dbReference>
<evidence type="ECO:0000313" key="7">
    <source>
        <dbReference type="Proteomes" id="UP000694844"/>
    </source>
</evidence>
<dbReference type="AlphaFoldDB" id="A0A8B8E914"/>
<dbReference type="InterPro" id="IPR001370">
    <property type="entry name" value="BIR_rpt"/>
</dbReference>
<dbReference type="PROSITE" id="PS50143">
    <property type="entry name" value="BIR_REPEAT_2"/>
    <property type="match status" value="2"/>
</dbReference>
<accession>A0A8B8E914</accession>
<dbReference type="SUPFAM" id="SSF57924">
    <property type="entry name" value="Inhibitor of apoptosis (IAP) repeat"/>
    <property type="match status" value="2"/>
</dbReference>
<proteinExistence type="inferred from homology"/>
<gene>
    <name evidence="8" type="primary">LOC111133238</name>
</gene>
<dbReference type="InterPro" id="IPR050784">
    <property type="entry name" value="IAP"/>
</dbReference>
<evidence type="ECO:0000256" key="5">
    <source>
        <dbReference type="SAM" id="MobiDB-lite"/>
    </source>
</evidence>
<dbReference type="CDD" id="cd00022">
    <property type="entry name" value="BIR"/>
    <property type="match status" value="1"/>
</dbReference>
<organism evidence="7 8">
    <name type="scientific">Crassostrea virginica</name>
    <name type="common">Eastern oyster</name>
    <dbReference type="NCBI Taxonomy" id="6565"/>
    <lineage>
        <taxon>Eukaryota</taxon>
        <taxon>Metazoa</taxon>
        <taxon>Spiralia</taxon>
        <taxon>Lophotrochozoa</taxon>
        <taxon>Mollusca</taxon>
        <taxon>Bivalvia</taxon>
        <taxon>Autobranchia</taxon>
        <taxon>Pteriomorphia</taxon>
        <taxon>Ostreida</taxon>
        <taxon>Ostreoidea</taxon>
        <taxon>Ostreidae</taxon>
        <taxon>Crassostrea</taxon>
    </lineage>
</organism>
<protein>
    <submittedName>
        <fullName evidence="8">Inhibitor of apoptosis protein-like</fullName>
    </submittedName>
</protein>